<protein>
    <submittedName>
        <fullName evidence="1">Uncharacterized protein</fullName>
    </submittedName>
</protein>
<evidence type="ECO:0000313" key="2">
    <source>
        <dbReference type="Proteomes" id="UP000030011"/>
    </source>
</evidence>
<name>A0A0A0JGS7_9MICO</name>
<dbReference type="EMBL" id="AVPK01000012">
    <property type="protein sequence ID" value="KGN36348.1"/>
    <property type="molecule type" value="Genomic_DNA"/>
</dbReference>
<reference evidence="1 2" key="1">
    <citation type="submission" date="2013-08" db="EMBL/GenBank/DDBJ databases">
        <title>The genome sequence of Knoellia subterranea.</title>
        <authorList>
            <person name="Zhu W."/>
            <person name="Wang G."/>
        </authorList>
    </citation>
    <scope>NUCLEOTIDE SEQUENCE [LARGE SCALE GENOMIC DNA]</scope>
    <source>
        <strain evidence="1 2">KCTC 19937</strain>
    </source>
</reference>
<proteinExistence type="predicted"/>
<dbReference type="STRING" id="1385521.N803_05960"/>
<organism evidence="1 2">
    <name type="scientific">Knoellia subterranea KCTC 19937</name>
    <dbReference type="NCBI Taxonomy" id="1385521"/>
    <lineage>
        <taxon>Bacteria</taxon>
        <taxon>Bacillati</taxon>
        <taxon>Actinomycetota</taxon>
        <taxon>Actinomycetes</taxon>
        <taxon>Micrococcales</taxon>
        <taxon>Intrasporangiaceae</taxon>
        <taxon>Knoellia</taxon>
    </lineage>
</organism>
<dbReference type="Proteomes" id="UP000030011">
    <property type="component" value="Unassembled WGS sequence"/>
</dbReference>
<accession>A0A0A0JGS7</accession>
<sequence length="96" mass="10705">MASQRADLWDRFVDEALPYVGLPELPDRLRIICPNLTSREVDSWVARFNTANSHPSAAAGSSSSLCLTDDEADGIWYDRMKSVAFDFIEEVETHGA</sequence>
<dbReference type="AlphaFoldDB" id="A0A0A0JGS7"/>
<comment type="caution">
    <text evidence="1">The sequence shown here is derived from an EMBL/GenBank/DDBJ whole genome shotgun (WGS) entry which is preliminary data.</text>
</comment>
<gene>
    <name evidence="1" type="ORF">N803_05960</name>
</gene>
<dbReference type="RefSeq" id="WP_035907041.1">
    <property type="nucleotide sequence ID" value="NZ_AVPK01000012.1"/>
</dbReference>
<keyword evidence="2" id="KW-1185">Reference proteome</keyword>
<evidence type="ECO:0000313" key="1">
    <source>
        <dbReference type="EMBL" id="KGN36348.1"/>
    </source>
</evidence>